<dbReference type="AlphaFoldDB" id="A0AAU8A4P5"/>
<keyword evidence="3" id="KW-0812">Transmembrane</keyword>
<evidence type="ECO:0000256" key="2">
    <source>
        <dbReference type="RuleBase" id="RU003793"/>
    </source>
</evidence>
<evidence type="ECO:0000256" key="3">
    <source>
        <dbReference type="SAM" id="Phobius"/>
    </source>
</evidence>
<gene>
    <name evidence="5" type="ORF">NKE59_03675</name>
</gene>
<organism evidence="5">
    <name type="scientific">Polynucleobacter sp. UK-FUSCHL-C3</name>
    <dbReference type="NCBI Taxonomy" id="2955208"/>
    <lineage>
        <taxon>Bacteria</taxon>
        <taxon>Pseudomonadati</taxon>
        <taxon>Pseudomonadota</taxon>
        <taxon>Betaproteobacteria</taxon>
        <taxon>Burkholderiales</taxon>
        <taxon>Burkholderiaceae</taxon>
        <taxon>Polynucleobacter</taxon>
    </lineage>
</organism>
<dbReference type="PANTHER" id="PTHR30487">
    <property type="entry name" value="TYPE 4 PREPILIN-LIKE PROTEINS LEADER PEPTIDE-PROCESSING ENZYME"/>
    <property type="match status" value="1"/>
</dbReference>
<dbReference type="EMBL" id="CP099959">
    <property type="protein sequence ID" value="XCC58401.1"/>
    <property type="molecule type" value="Genomic_DNA"/>
</dbReference>
<dbReference type="InterPro" id="IPR050882">
    <property type="entry name" value="Prepilin_peptidase/N-MTase"/>
</dbReference>
<sequence length="141" mass="15972">MITHFDLKYLLIPDQYTYLVLWFGLFASLFGLFGLNIENSIYTILIIYLILKGISLFYVIALKKDVLGEGDPMLAASLSCWIGFDLFPLFLFLASLLGIIVIIYSKFKSTNQDVWQLRLAFGPPLCISAGLIFLSKLFTNI</sequence>
<feature type="transmembrane region" description="Helical" evidence="3">
    <location>
        <begin position="42"/>
        <end position="61"/>
    </location>
</feature>
<dbReference type="GO" id="GO:0005886">
    <property type="term" value="C:plasma membrane"/>
    <property type="evidence" value="ECO:0007669"/>
    <property type="project" value="TreeGrafter"/>
</dbReference>
<protein>
    <submittedName>
        <fullName evidence="5">Prepilin peptidase</fullName>
        <ecNumber evidence="5">3.4.23.43</ecNumber>
    </submittedName>
</protein>
<feature type="domain" description="Prepilin type IV endopeptidase peptidase" evidence="4">
    <location>
        <begin position="5"/>
        <end position="103"/>
    </location>
</feature>
<feature type="transmembrane region" description="Helical" evidence="3">
    <location>
        <begin position="117"/>
        <end position="138"/>
    </location>
</feature>
<dbReference type="InterPro" id="IPR000045">
    <property type="entry name" value="Prepilin_IV_endopep_pep"/>
</dbReference>
<dbReference type="Pfam" id="PF01478">
    <property type="entry name" value="Peptidase_A24"/>
    <property type="match status" value="1"/>
</dbReference>
<dbReference type="InterPro" id="IPR014032">
    <property type="entry name" value="Peptidase_A24A_bac"/>
</dbReference>
<dbReference type="EC" id="3.4.23.43" evidence="5"/>
<dbReference type="GO" id="GO:0006465">
    <property type="term" value="P:signal peptide processing"/>
    <property type="evidence" value="ECO:0007669"/>
    <property type="project" value="TreeGrafter"/>
</dbReference>
<feature type="transmembrane region" description="Helical" evidence="3">
    <location>
        <begin position="81"/>
        <end position="105"/>
    </location>
</feature>
<keyword evidence="3" id="KW-1133">Transmembrane helix</keyword>
<comment type="similarity">
    <text evidence="1 2">Belongs to the peptidase A24 family.</text>
</comment>
<dbReference type="Gene3D" id="1.20.120.1220">
    <property type="match status" value="1"/>
</dbReference>
<evidence type="ECO:0000313" key="5">
    <source>
        <dbReference type="EMBL" id="XCC58401.1"/>
    </source>
</evidence>
<keyword evidence="3" id="KW-0472">Membrane</keyword>
<keyword evidence="5" id="KW-0378">Hydrolase</keyword>
<evidence type="ECO:0000259" key="4">
    <source>
        <dbReference type="Pfam" id="PF01478"/>
    </source>
</evidence>
<dbReference type="PANTHER" id="PTHR30487:SF0">
    <property type="entry name" value="PREPILIN LEADER PEPTIDASE_N-METHYLTRANSFERASE-RELATED"/>
    <property type="match status" value="1"/>
</dbReference>
<feature type="transmembrane region" description="Helical" evidence="3">
    <location>
        <begin position="16"/>
        <end position="35"/>
    </location>
</feature>
<dbReference type="GO" id="GO:0004190">
    <property type="term" value="F:aspartic-type endopeptidase activity"/>
    <property type="evidence" value="ECO:0007669"/>
    <property type="project" value="UniProtKB-EC"/>
</dbReference>
<reference evidence="5" key="1">
    <citation type="submission" date="2022-06" db="EMBL/GenBank/DDBJ databases">
        <title>New Polynucleobacter species.</title>
        <authorList>
            <person name="Hahn M.W."/>
        </authorList>
    </citation>
    <scope>NUCLEOTIDE SEQUENCE</scope>
    <source>
        <strain evidence="5">UK-FUSCHL-C3</strain>
    </source>
</reference>
<name>A0AAU8A4P5_9BURK</name>
<proteinExistence type="inferred from homology"/>
<accession>A0AAU8A4P5</accession>
<evidence type="ECO:0000256" key="1">
    <source>
        <dbReference type="ARBA" id="ARBA00005801"/>
    </source>
</evidence>
<dbReference type="PRINTS" id="PR00864">
    <property type="entry name" value="PREPILNPTASE"/>
</dbReference>